<accession>A0A6C0KIJ9</accession>
<reference evidence="1" key="1">
    <citation type="journal article" date="2020" name="Nature">
        <title>Giant virus diversity and host interactions through global metagenomics.</title>
        <authorList>
            <person name="Schulz F."/>
            <person name="Roux S."/>
            <person name="Paez-Espino D."/>
            <person name="Jungbluth S."/>
            <person name="Walsh D.A."/>
            <person name="Denef V.J."/>
            <person name="McMahon K.D."/>
            <person name="Konstantinidis K.T."/>
            <person name="Eloe-Fadrosh E.A."/>
            <person name="Kyrpides N.C."/>
            <person name="Woyke T."/>
        </authorList>
    </citation>
    <scope>NUCLEOTIDE SEQUENCE</scope>
    <source>
        <strain evidence="1">GVMAG-S-3300012000-53</strain>
    </source>
</reference>
<organism evidence="1">
    <name type="scientific">viral metagenome</name>
    <dbReference type="NCBI Taxonomy" id="1070528"/>
    <lineage>
        <taxon>unclassified sequences</taxon>
        <taxon>metagenomes</taxon>
        <taxon>organismal metagenomes</taxon>
    </lineage>
</organism>
<dbReference type="EMBL" id="MN740886">
    <property type="protein sequence ID" value="QHU16510.1"/>
    <property type="molecule type" value="Genomic_DNA"/>
</dbReference>
<dbReference type="AlphaFoldDB" id="A0A6C0KIJ9"/>
<evidence type="ECO:0000313" key="1">
    <source>
        <dbReference type="EMBL" id="QHU16510.1"/>
    </source>
</evidence>
<proteinExistence type="predicted"/>
<protein>
    <submittedName>
        <fullName evidence="1">Uncharacterized protein</fullName>
    </submittedName>
</protein>
<sequence length="39" mass="4827">MDNKNYFIGKNRHYAVIHINILQYKENRKVCIIYYHSIL</sequence>
<name>A0A6C0KIJ9_9ZZZZ</name>